<dbReference type="EMBL" id="BSXW01000808">
    <property type="protein sequence ID" value="GMF29972.1"/>
    <property type="molecule type" value="Genomic_DNA"/>
</dbReference>
<evidence type="ECO:0000313" key="3">
    <source>
        <dbReference type="Proteomes" id="UP001165083"/>
    </source>
</evidence>
<keyword evidence="3" id="KW-1185">Reference proteome</keyword>
<evidence type="ECO:0000313" key="2">
    <source>
        <dbReference type="EMBL" id="GMF29972.1"/>
    </source>
</evidence>
<reference evidence="2" key="1">
    <citation type="submission" date="2023-04" db="EMBL/GenBank/DDBJ databases">
        <title>Phytophthora lilii NBRC 32176.</title>
        <authorList>
            <person name="Ichikawa N."/>
            <person name="Sato H."/>
            <person name="Tonouchi N."/>
        </authorList>
    </citation>
    <scope>NUCLEOTIDE SEQUENCE</scope>
    <source>
        <strain evidence="2">NBRC 32176</strain>
    </source>
</reference>
<feature type="region of interest" description="Disordered" evidence="1">
    <location>
        <begin position="44"/>
        <end position="85"/>
    </location>
</feature>
<dbReference type="OrthoDB" id="61150at2759"/>
<feature type="compositionally biased region" description="Basic residues" evidence="1">
    <location>
        <begin position="178"/>
        <end position="187"/>
    </location>
</feature>
<name>A0A9W6WW59_9STRA</name>
<protein>
    <submittedName>
        <fullName evidence="2">Unnamed protein product</fullName>
    </submittedName>
</protein>
<evidence type="ECO:0000256" key="1">
    <source>
        <dbReference type="SAM" id="MobiDB-lite"/>
    </source>
</evidence>
<dbReference type="AlphaFoldDB" id="A0A9W6WW59"/>
<accession>A0A9W6WW59</accession>
<organism evidence="2 3">
    <name type="scientific">Phytophthora lilii</name>
    <dbReference type="NCBI Taxonomy" id="2077276"/>
    <lineage>
        <taxon>Eukaryota</taxon>
        <taxon>Sar</taxon>
        <taxon>Stramenopiles</taxon>
        <taxon>Oomycota</taxon>
        <taxon>Peronosporomycetes</taxon>
        <taxon>Peronosporales</taxon>
        <taxon>Peronosporaceae</taxon>
        <taxon>Phytophthora</taxon>
    </lineage>
</organism>
<proteinExistence type="predicted"/>
<dbReference type="Proteomes" id="UP001165083">
    <property type="component" value="Unassembled WGS sequence"/>
</dbReference>
<gene>
    <name evidence="2" type="ORF">Plil01_001276200</name>
</gene>
<feature type="region of interest" description="Disordered" evidence="1">
    <location>
        <begin position="172"/>
        <end position="197"/>
    </location>
</feature>
<sequence>MRVPPLVPPVGAGRRTARLAAAPAALPLGPAVRGLLARSNCNARRRDGRRSLSASRSRLPEACQSVGHGLRRAETVEPSSKRPPFVISELDDSCTSPEDEPLNPRAHPLTMVASSMTTHSAQPGLANSPATGANKCRYKTGKCTNVRSSKRNGQPHQLCLYHRDKANKIQRKFDRQKRQVARTKKARDTHGSLSGLASPSSISMLDMAALAGLSPMPEHAVSPAGSTYSTSSSMSFSSLASDDVHMYTPDSLDCGLNESVWTDLPVAAASYLGEFPDMPLPTSCHQSYLSSDEIDFLCSAILE</sequence>
<comment type="caution">
    <text evidence="2">The sequence shown here is derived from an EMBL/GenBank/DDBJ whole genome shotgun (WGS) entry which is preliminary data.</text>
</comment>